<dbReference type="Proteomes" id="UP000594262">
    <property type="component" value="Unplaced"/>
</dbReference>
<dbReference type="OrthoDB" id="5986940at2759"/>
<accession>A0A7M5UN17</accession>
<dbReference type="EnsemblMetazoa" id="CLYHEMT012256.1">
    <property type="protein sequence ID" value="CLYHEMP012256.1"/>
    <property type="gene ID" value="CLYHEMG012256"/>
</dbReference>
<evidence type="ECO:0000313" key="1">
    <source>
        <dbReference type="EnsemblMetazoa" id="CLYHEMP012256.1"/>
    </source>
</evidence>
<protein>
    <submittedName>
        <fullName evidence="1">Uncharacterized protein</fullName>
    </submittedName>
</protein>
<proteinExistence type="predicted"/>
<sequence length="126" mass="14648">MEQYNQYTHLGRGNGRGRGKRIMEFLKNIQIKEKEKIGRRSFNRAPGSPVREQFQDVAAYQNLQKANAWKAKLDMESQCICDESVEKLICGNCNGILNKRPQIVCKVHRIIHLMDYKNCPHCKVEL</sequence>
<dbReference type="RefSeq" id="XP_066930563.1">
    <property type="nucleotide sequence ID" value="XM_067074462.1"/>
</dbReference>
<evidence type="ECO:0000313" key="2">
    <source>
        <dbReference type="Proteomes" id="UP000594262"/>
    </source>
</evidence>
<keyword evidence="2" id="KW-1185">Reference proteome</keyword>
<dbReference type="GeneID" id="136818105"/>
<organism evidence="1 2">
    <name type="scientific">Clytia hemisphaerica</name>
    <dbReference type="NCBI Taxonomy" id="252671"/>
    <lineage>
        <taxon>Eukaryota</taxon>
        <taxon>Metazoa</taxon>
        <taxon>Cnidaria</taxon>
        <taxon>Hydrozoa</taxon>
        <taxon>Hydroidolina</taxon>
        <taxon>Leptothecata</taxon>
        <taxon>Obeliida</taxon>
        <taxon>Clytiidae</taxon>
        <taxon>Clytia</taxon>
    </lineage>
</organism>
<name>A0A7M5UN17_9CNID</name>
<dbReference type="AlphaFoldDB" id="A0A7M5UN17"/>
<reference evidence="1" key="1">
    <citation type="submission" date="2021-01" db="UniProtKB">
        <authorList>
            <consortium name="EnsemblMetazoa"/>
        </authorList>
    </citation>
    <scope>IDENTIFICATION</scope>
</reference>